<dbReference type="GO" id="GO:0005856">
    <property type="term" value="C:cytoskeleton"/>
    <property type="evidence" value="ECO:0007669"/>
    <property type="project" value="TreeGrafter"/>
</dbReference>
<dbReference type="InterPro" id="IPR029071">
    <property type="entry name" value="Ubiquitin-like_domsf"/>
</dbReference>
<dbReference type="Pfam" id="PF09379">
    <property type="entry name" value="FERM_N"/>
    <property type="match status" value="1"/>
</dbReference>
<dbReference type="InterPro" id="IPR019749">
    <property type="entry name" value="Band_41_domain"/>
</dbReference>
<gene>
    <name evidence="3" type="ORF">ECPE_LOCUS11665</name>
</gene>
<sequence>MSGIENNDDDDENGDVWCLRQPVTPRTPSSGRLEPPTEVDTNRQNGVPQNELLGAQDARVDSRPHGEGSSATRSFSVLASFRDTLSSVFHSPTVTSNSDPSLACRVILLDGRVLPFGLKPNAVGRDLFSKVTSYLALEQDDFFGLTYSLADNRLTEPDKDRTTGVINGTANSPGTSAPGDSQAPWSTSVRPLSTTLLDSVPDPTSISRSSRRRHTRTMSQSLRFGELWKRNHTYMDDVLFWLDLEKRISEQCKGPSYVFHFQVKYYLSHPDRDIYCSEARRQYCLQLRQHLLTGRLPCSFNTHILLGAYISQFVLGDAHPRHSGLNDSTGASIRSSFSSRRGSRALSLSEGQSLGSERACSLAEPELSDVDWDVANENADGGKSGEIAWIPQLPSSPIGDDTVRLIRCKCATLANPGWEGARPSIDCSRSVRSESAHSTYLSVLPHLNRLSRSSSRGRPRVGISDGDDDVDANGDVNGAGFDPSAAPDNWFTAHQLSPVDWTESPGANWPYPNPTGYYCPEMLKRIARLHRRIRGTPRSRAERRFLRESKKLSMYGVELHLVKV</sequence>
<dbReference type="WBParaSite" id="ECPE_0001170001-mRNA-1">
    <property type="protein sequence ID" value="ECPE_0001170001-mRNA-1"/>
    <property type="gene ID" value="ECPE_0001170001"/>
</dbReference>
<dbReference type="GO" id="GO:0005886">
    <property type="term" value="C:plasma membrane"/>
    <property type="evidence" value="ECO:0007669"/>
    <property type="project" value="TreeGrafter"/>
</dbReference>
<feature type="compositionally biased region" description="Polar residues" evidence="1">
    <location>
        <begin position="164"/>
        <end position="197"/>
    </location>
</feature>
<feature type="domain" description="FERM" evidence="2">
    <location>
        <begin position="102"/>
        <end position="564"/>
    </location>
</feature>
<feature type="region of interest" description="Disordered" evidence="1">
    <location>
        <begin position="156"/>
        <end position="214"/>
    </location>
</feature>
<evidence type="ECO:0000313" key="3">
    <source>
        <dbReference type="EMBL" id="VDP88796.1"/>
    </source>
</evidence>
<feature type="compositionally biased region" description="Low complexity" evidence="1">
    <location>
        <begin position="451"/>
        <end position="464"/>
    </location>
</feature>
<evidence type="ECO:0000256" key="1">
    <source>
        <dbReference type="SAM" id="MobiDB-lite"/>
    </source>
</evidence>
<evidence type="ECO:0000259" key="2">
    <source>
        <dbReference type="PROSITE" id="PS50057"/>
    </source>
</evidence>
<dbReference type="GO" id="GO:0031032">
    <property type="term" value="P:actomyosin structure organization"/>
    <property type="evidence" value="ECO:0007669"/>
    <property type="project" value="TreeGrafter"/>
</dbReference>
<feature type="region of interest" description="Disordered" evidence="1">
    <location>
        <begin position="451"/>
        <end position="481"/>
    </location>
</feature>
<dbReference type="InterPro" id="IPR035963">
    <property type="entry name" value="FERM_2"/>
</dbReference>
<dbReference type="SUPFAM" id="SSF47031">
    <property type="entry name" value="Second domain of FERM"/>
    <property type="match status" value="1"/>
</dbReference>
<dbReference type="OrthoDB" id="6266673at2759"/>
<dbReference type="Pfam" id="PF00373">
    <property type="entry name" value="FERM_M"/>
    <property type="match status" value="1"/>
</dbReference>
<dbReference type="Proteomes" id="UP000272942">
    <property type="component" value="Unassembled WGS sequence"/>
</dbReference>
<dbReference type="PANTHER" id="PTHR23280:SF21">
    <property type="entry name" value="PROTEIN 4.1 HOMOLOG"/>
    <property type="match status" value="1"/>
</dbReference>
<dbReference type="EMBL" id="UZAN01051271">
    <property type="protein sequence ID" value="VDP88796.1"/>
    <property type="molecule type" value="Genomic_DNA"/>
</dbReference>
<name>A0A183AXI0_9TREM</name>
<dbReference type="AlphaFoldDB" id="A0A183AXI0"/>
<accession>A0A183AXI0</accession>
<evidence type="ECO:0000313" key="4">
    <source>
        <dbReference type="Proteomes" id="UP000272942"/>
    </source>
</evidence>
<evidence type="ECO:0000313" key="5">
    <source>
        <dbReference type="WBParaSite" id="ECPE_0001170001-mRNA-1"/>
    </source>
</evidence>
<dbReference type="InterPro" id="IPR019748">
    <property type="entry name" value="FERM_central"/>
</dbReference>
<dbReference type="InterPro" id="IPR000299">
    <property type="entry name" value="FERM_domain"/>
</dbReference>
<dbReference type="InterPro" id="IPR014352">
    <property type="entry name" value="FERM/acyl-CoA-bd_prot_sf"/>
</dbReference>
<dbReference type="SUPFAM" id="SSF54236">
    <property type="entry name" value="Ubiquitin-like"/>
    <property type="match status" value="1"/>
</dbReference>
<dbReference type="InterPro" id="IPR018979">
    <property type="entry name" value="FERM_N"/>
</dbReference>
<feature type="region of interest" description="Disordered" evidence="1">
    <location>
        <begin position="1"/>
        <end position="49"/>
    </location>
</feature>
<dbReference type="Gene3D" id="1.20.80.10">
    <property type="match status" value="1"/>
</dbReference>
<dbReference type="PROSITE" id="PS50057">
    <property type="entry name" value="FERM_3"/>
    <property type="match status" value="1"/>
</dbReference>
<proteinExistence type="predicted"/>
<dbReference type="Gene3D" id="3.10.20.90">
    <property type="entry name" value="Phosphatidylinositol 3-kinase Catalytic Subunit, Chain A, domain 1"/>
    <property type="match status" value="1"/>
</dbReference>
<organism evidence="5">
    <name type="scientific">Echinostoma caproni</name>
    <dbReference type="NCBI Taxonomy" id="27848"/>
    <lineage>
        <taxon>Eukaryota</taxon>
        <taxon>Metazoa</taxon>
        <taxon>Spiralia</taxon>
        <taxon>Lophotrochozoa</taxon>
        <taxon>Platyhelminthes</taxon>
        <taxon>Trematoda</taxon>
        <taxon>Digenea</taxon>
        <taxon>Plagiorchiida</taxon>
        <taxon>Echinostomata</taxon>
        <taxon>Echinostomatoidea</taxon>
        <taxon>Echinostomatidae</taxon>
        <taxon>Echinostoma</taxon>
    </lineage>
</organism>
<protein>
    <submittedName>
        <fullName evidence="5">FERM domain-containing protein</fullName>
    </submittedName>
</protein>
<dbReference type="PANTHER" id="PTHR23280">
    <property type="entry name" value="4.1 G PROTEIN"/>
    <property type="match status" value="1"/>
</dbReference>
<dbReference type="CDD" id="cd14473">
    <property type="entry name" value="FERM_B-lobe"/>
    <property type="match status" value="2"/>
</dbReference>
<dbReference type="SMART" id="SM00295">
    <property type="entry name" value="B41"/>
    <property type="match status" value="1"/>
</dbReference>
<keyword evidence="4" id="KW-1185">Reference proteome</keyword>
<feature type="compositionally biased region" description="Acidic residues" evidence="1">
    <location>
        <begin position="1"/>
        <end position="14"/>
    </location>
</feature>
<reference evidence="3 4" key="2">
    <citation type="submission" date="2018-11" db="EMBL/GenBank/DDBJ databases">
        <authorList>
            <consortium name="Pathogen Informatics"/>
        </authorList>
    </citation>
    <scope>NUCLEOTIDE SEQUENCE [LARGE SCALE GENOMIC DNA]</scope>
    <source>
        <strain evidence="3 4">Egypt</strain>
    </source>
</reference>
<reference evidence="5" key="1">
    <citation type="submission" date="2016-06" db="UniProtKB">
        <authorList>
            <consortium name="WormBaseParasite"/>
        </authorList>
    </citation>
    <scope>IDENTIFICATION</scope>
</reference>
<dbReference type="CDD" id="cd01765">
    <property type="entry name" value="FERM_F0_F1"/>
    <property type="match status" value="1"/>
</dbReference>